<dbReference type="InterPro" id="IPR011033">
    <property type="entry name" value="PRC_barrel-like_sf"/>
</dbReference>
<comment type="caution">
    <text evidence="2">The sequence shown here is derived from an EMBL/GenBank/DDBJ whole genome shotgun (WGS) entry which is preliminary data.</text>
</comment>
<evidence type="ECO:0000313" key="3">
    <source>
        <dbReference type="Proteomes" id="UP000606193"/>
    </source>
</evidence>
<gene>
    <name evidence="2" type="ORF">H8704_10680</name>
</gene>
<sequence length="88" mass="10173">MRMSELREKEVINICDGERLGNVCDVDFEIKTGRICNLIIPGPCKVLGILGRDQEYIISYEQIQRIGTDVILVEAEREKCLKKCQWDE</sequence>
<dbReference type="InterPro" id="IPR014238">
    <property type="entry name" value="Spore_YlmC/YmxH"/>
</dbReference>
<dbReference type="InterPro" id="IPR027275">
    <property type="entry name" value="PRC-brl_dom"/>
</dbReference>
<organism evidence="2 3">
    <name type="scientific">Jutongia huaianensis</name>
    <dbReference type="NCBI Taxonomy" id="2763668"/>
    <lineage>
        <taxon>Bacteria</taxon>
        <taxon>Bacillati</taxon>
        <taxon>Bacillota</taxon>
        <taxon>Clostridia</taxon>
        <taxon>Lachnospirales</taxon>
        <taxon>Lachnospiraceae</taxon>
        <taxon>Jutongia</taxon>
    </lineage>
</organism>
<accession>A0ABR7N398</accession>
<dbReference type="Pfam" id="PF05239">
    <property type="entry name" value="PRC"/>
    <property type="match status" value="1"/>
</dbReference>
<protein>
    <submittedName>
        <fullName evidence="2">YlmC/YmxH family sporulation protein</fullName>
    </submittedName>
</protein>
<keyword evidence="3" id="KW-1185">Reference proteome</keyword>
<reference evidence="2 3" key="1">
    <citation type="submission" date="2020-08" db="EMBL/GenBank/DDBJ databases">
        <title>Genome public.</title>
        <authorList>
            <person name="Liu C."/>
            <person name="Sun Q."/>
        </authorList>
    </citation>
    <scope>NUCLEOTIDE SEQUENCE [LARGE SCALE GENOMIC DNA]</scope>
    <source>
        <strain evidence="2 3">NSJ-37</strain>
    </source>
</reference>
<dbReference type="Proteomes" id="UP000606193">
    <property type="component" value="Unassembled WGS sequence"/>
</dbReference>
<dbReference type="Gene3D" id="2.30.30.240">
    <property type="entry name" value="PRC-barrel domain"/>
    <property type="match status" value="1"/>
</dbReference>
<dbReference type="SUPFAM" id="SSF50346">
    <property type="entry name" value="PRC-barrel domain"/>
    <property type="match status" value="1"/>
</dbReference>
<feature type="domain" description="PRC-barrel" evidence="1">
    <location>
        <begin position="2"/>
        <end position="75"/>
    </location>
</feature>
<dbReference type="PANTHER" id="PTHR40061:SF1">
    <property type="entry name" value="SPORULATION PROTEIN YLMC-RELATED"/>
    <property type="match status" value="1"/>
</dbReference>
<dbReference type="EMBL" id="JACRSX010000015">
    <property type="protein sequence ID" value="MBC8563086.1"/>
    <property type="molecule type" value="Genomic_DNA"/>
</dbReference>
<evidence type="ECO:0000313" key="2">
    <source>
        <dbReference type="EMBL" id="MBC8563086.1"/>
    </source>
</evidence>
<name>A0ABR7N398_9FIRM</name>
<dbReference type="RefSeq" id="WP_118676256.1">
    <property type="nucleotide sequence ID" value="NZ_JACRSX010000015.1"/>
</dbReference>
<dbReference type="NCBIfam" id="TIGR02888">
    <property type="entry name" value="spore_YlmC_YmxH"/>
    <property type="match status" value="1"/>
</dbReference>
<evidence type="ECO:0000259" key="1">
    <source>
        <dbReference type="Pfam" id="PF05239"/>
    </source>
</evidence>
<dbReference type="PANTHER" id="PTHR40061">
    <property type="entry name" value="SPORULATION PROTEIN YLMC-RELATED"/>
    <property type="match status" value="1"/>
</dbReference>
<proteinExistence type="predicted"/>